<gene>
    <name evidence="1" type="ORF">AM593_10647</name>
</gene>
<feature type="non-terminal residue" evidence="1">
    <location>
        <position position="1"/>
    </location>
</feature>
<dbReference type="AlphaFoldDB" id="A0A409V766"/>
<sequence>LLHPVVLVVLELLQNLLIYKSTKNVYLEIFPLLQLQILSGI</sequence>
<evidence type="ECO:0000313" key="1">
    <source>
        <dbReference type="EMBL" id="OPL20829.1"/>
    </source>
</evidence>
<name>A0A409V766_MYTGA</name>
<evidence type="ECO:0000313" key="2">
    <source>
        <dbReference type="Proteomes" id="UP000266721"/>
    </source>
</evidence>
<keyword evidence="2" id="KW-1185">Reference proteome</keyword>
<protein>
    <submittedName>
        <fullName evidence="1">Uncharacterized protein</fullName>
    </submittedName>
</protein>
<accession>A0A409V766</accession>
<proteinExistence type="predicted"/>
<organism evidence="1 2">
    <name type="scientific">Mytilus galloprovincialis</name>
    <name type="common">Mediterranean mussel</name>
    <dbReference type="NCBI Taxonomy" id="29158"/>
    <lineage>
        <taxon>Eukaryota</taxon>
        <taxon>Metazoa</taxon>
        <taxon>Spiralia</taxon>
        <taxon>Lophotrochozoa</taxon>
        <taxon>Mollusca</taxon>
        <taxon>Bivalvia</taxon>
        <taxon>Autobranchia</taxon>
        <taxon>Pteriomorphia</taxon>
        <taxon>Mytilida</taxon>
        <taxon>Mytiloidea</taxon>
        <taxon>Mytilidae</taxon>
        <taxon>Mytilinae</taxon>
        <taxon>Mytilus</taxon>
    </lineage>
</organism>
<dbReference type="EMBL" id="KV599587">
    <property type="protein sequence ID" value="OPL20829.1"/>
    <property type="molecule type" value="Genomic_DNA"/>
</dbReference>
<reference evidence="1 2" key="1">
    <citation type="journal article" date="2016" name="PLoS ONE">
        <title>A First Insight into the Genome of the Filter-Feeder Mussel Mytilus galloprovincialis.</title>
        <authorList>
            <person name="Murgarella M."/>
            <person name="Puiu D."/>
            <person name="Novoa B."/>
            <person name="Figueras A."/>
            <person name="Posada D."/>
            <person name="Canchaya C."/>
        </authorList>
    </citation>
    <scope>NUCLEOTIDE SEQUENCE [LARGE SCALE GENOMIC DNA]</scope>
    <source>
        <tissue evidence="1">Muscle</tissue>
    </source>
</reference>
<dbReference type="Proteomes" id="UP000266721">
    <property type="component" value="Unassembled WGS sequence"/>
</dbReference>